<evidence type="ECO:0000256" key="7">
    <source>
        <dbReference type="ARBA" id="ARBA00023180"/>
    </source>
</evidence>
<dbReference type="InterPro" id="IPR057989">
    <property type="entry name" value="TPR_RPAP1/MINIYO-like"/>
</dbReference>
<evidence type="ECO:0000256" key="9">
    <source>
        <dbReference type="SAM" id="MobiDB-lite"/>
    </source>
</evidence>
<keyword evidence="6 8" id="KW-0472">Membrane</keyword>
<evidence type="ECO:0000256" key="8">
    <source>
        <dbReference type="RuleBase" id="RU280814"/>
    </source>
</evidence>
<evidence type="ECO:0000256" key="4">
    <source>
        <dbReference type="ARBA" id="ARBA00022692"/>
    </source>
</evidence>
<dbReference type="Pfam" id="PF04547">
    <property type="entry name" value="Anoctamin"/>
    <property type="match status" value="1"/>
</dbReference>
<dbReference type="InterPro" id="IPR049452">
    <property type="entry name" value="Anoctamin_TM"/>
</dbReference>
<feature type="region of interest" description="Disordered" evidence="9">
    <location>
        <begin position="1"/>
        <end position="25"/>
    </location>
</feature>
<keyword evidence="7" id="KW-0325">Glycoprotein</keyword>
<dbReference type="GO" id="GO:0005254">
    <property type="term" value="F:chloride channel activity"/>
    <property type="evidence" value="ECO:0007669"/>
    <property type="project" value="TreeGrafter"/>
</dbReference>
<sequence length="1852" mass="213381">MHEMDQNRNSGNLESESNSSNQLPSAYYSTRTSFCQDSVANESHNEHEESISLKYVPANGNKMERDETEETMLDGSCDDLGKINRNNSGFSYYDAASSLYFRDGIRPIDFVIVWDEFNHEASSYRCKEMRKTFENNLENEGLNLEYECDEPNGLCFIKISTPREVLRRYSEILKLRMPMKEIKGLKIPPVRQNHLLQEVNSFFRQIMSRYYVNSAIFPPMRHKFTAVYSRDKEYLFDTNSPDFFTPATRSRIVQFILDRTRFTIDKEDDFAFGIERLINEKAYTAAYPLHDGTLKTPDSMRYLLYTEWASVNKCLNYQPLDYIKEYFGVKIGLYFAWLGFYTHMLLPASVVGLICFAYSLFTLYSNEPSKDVCMSNYTMCSLCDHFCGTWNLRDTCFHSKVTYLFDNPSTVFFAVFMSLWATLFLELWKNYSAEITHRWDLTSLDIHEEHPRPKYLARLAHVKKKSVNFVTNTVEPSVPFWKVRLPATIFSCSVILLLIAVAMAAVLGVVLYRMSVLTALYGFSNNSMVTSYAILLTTATAAGINLCCIVVFNWIYVWFAEYLTEIELPRTQTEFDDSLTLKIYLLEFVNYYASIFYIAFFKGKFIGYPGKYNRFFNSRQEECGPGGCFLELCIQLGIIMIGKQAVNSILEMLFPLFYKWLNTIRVHVGLKESKGSQKNLSRMHLQWVRDYKLVQWGPRSLFPEYLEMVLQYGFVTIFVAAFPLAPFFALVNNVLEMRLDAKKLLTMYRRPVSQRVRDIGIWYRILDSISKLSVITNAFIIAFTSNFIPRLVYRIVVSEDHTLKGFLENSLAKFNTSDDPFNYHEESTICRYPDYREPPDSPKKYQYTDLFWHILAARLAFVVVFENIVALVIIIVRWCIPDMSPRLRDKIRREAYITNEIIIQHEAQRALDEKGGAEPSSSKMETVVQEEVEKDLPEPVVEIVKKAEQKRWVHMDDPEPEKVKWMQDLPVNPSDQPPEEPYNARFDFHGTLLPFKDENLTVDKGLHHHGEEPDRPGYSLQELLHLSRSEAQQQRCTALSTLANILEKTHLGWYDRALQPPLLETLNQKNILLLLRFSLDDTAVPVVTAALQALRAFLFSEADEMCLDKIFGIEDFDEPILKPSMKDVDSIENLKDHELAQMDTVAAAMRSDIVLRIRFILSEMQPPPAGMTAALEILARMARHSRETALNIACTPNLLDIIVKKCIPLSMNSQVQDRDSSKPYSCSLVAAVRLCRILIQYAGRPVVERLKNLQIIHSLLTYISSDASRQEVRLHIESLRLWRLFLHFGIETDSVVGSRLTLISQLRLMMSTMDLETASPLKCDYAVALVAIAKYDEPLKEHVAMLLAKWSTQLGKISSPTWNQTILIAEILKALDNVAFLQRTWIKNSKVFTQLSFLNCSSSSNLLSDLEPAVNRDPSSLPSLGVMTFEGKLQPVMDQHSRIVFLKTVLELFLKLKCQNEVDQILSNTNVQNYLKRLKSADWSLERSWFTRLEYSLLVTIIQAESELKTKAKVNDTVWKIAIKLISALPADCPMNVRDILVFSLAPERINLRFLESGFERLDLGEKYKGAIEDIENPSLAVKLYERFVSPNGSWSEAAMPKDWLYLPLIDAYSNMKNEKLWKASRTVEILNLLKLELVMPELTQNLSPSLRFSRMLLLYLCDTLFIHPPESELPQQIIATLVRNNYKKLDLSGEVPGLNSFTDLFTALCENFLANSYGQDCFAQALLVFVAQRFEVHYRKLLWSEHAGCLQYCRLTFAQLIIPYEEYLYPLEKNTSLIEAYITALVRNTVKEACSPVLYSIAVHHAAMYLKETNKLATVMRSRVEKLLNDSRTRSVAERLLHYEPDIKTVV</sequence>
<evidence type="ECO:0000259" key="11">
    <source>
        <dbReference type="Pfam" id="PF08620"/>
    </source>
</evidence>
<dbReference type="InterPro" id="IPR016024">
    <property type="entry name" value="ARM-type_fold"/>
</dbReference>
<dbReference type="InterPro" id="IPR032394">
    <property type="entry name" value="Anoct_dimer"/>
</dbReference>
<feature type="transmembrane region" description="Helical" evidence="8">
    <location>
        <begin position="709"/>
        <end position="735"/>
    </location>
</feature>
<keyword evidence="3" id="KW-1003">Cell membrane</keyword>
<keyword evidence="5 8" id="KW-1133">Transmembrane helix</keyword>
<reference evidence="14" key="1">
    <citation type="submission" date="2021-01" db="UniProtKB">
        <authorList>
            <consortium name="EnsemblMetazoa"/>
        </authorList>
    </citation>
    <scope>IDENTIFICATION</scope>
</reference>
<evidence type="ECO:0000259" key="12">
    <source>
        <dbReference type="Pfam" id="PF16178"/>
    </source>
</evidence>
<dbReference type="Pfam" id="PF08620">
    <property type="entry name" value="RPAP1_C"/>
    <property type="match status" value="1"/>
</dbReference>
<evidence type="ECO:0000259" key="10">
    <source>
        <dbReference type="Pfam" id="PF04547"/>
    </source>
</evidence>
<feature type="domain" description="RPAP1/MINIYO-like TPR repeats" evidence="13">
    <location>
        <begin position="1605"/>
        <end position="1817"/>
    </location>
</feature>
<feature type="domain" description="Anoctamin dimerisation" evidence="12">
    <location>
        <begin position="100"/>
        <end position="320"/>
    </location>
</feature>
<evidence type="ECO:0000256" key="5">
    <source>
        <dbReference type="ARBA" id="ARBA00022989"/>
    </source>
</evidence>
<dbReference type="PANTHER" id="PTHR12308">
    <property type="entry name" value="ANOCTAMIN"/>
    <property type="match status" value="1"/>
</dbReference>
<feature type="domain" description="Anoctamin transmembrane" evidence="10">
    <location>
        <begin position="323"/>
        <end position="894"/>
    </location>
</feature>
<dbReference type="SMR" id="A0A7M7HG95"/>
<dbReference type="RefSeq" id="XP_008215551.1">
    <property type="nucleotide sequence ID" value="XM_008217329.4"/>
</dbReference>
<evidence type="ECO:0000256" key="3">
    <source>
        <dbReference type="ARBA" id="ARBA00022475"/>
    </source>
</evidence>
<dbReference type="EnsemblMetazoa" id="XM_008217329">
    <property type="protein sequence ID" value="XP_008215551"/>
    <property type="gene ID" value="LOC100123754"/>
</dbReference>
<evidence type="ECO:0000313" key="15">
    <source>
        <dbReference type="Proteomes" id="UP000002358"/>
    </source>
</evidence>
<evidence type="ECO:0000256" key="2">
    <source>
        <dbReference type="ARBA" id="ARBA00009671"/>
    </source>
</evidence>
<dbReference type="InterPro" id="IPR007632">
    <property type="entry name" value="Anoctamin"/>
</dbReference>
<feature type="transmembrane region" description="Helical" evidence="8">
    <location>
        <begin position="579"/>
        <end position="600"/>
    </location>
</feature>
<dbReference type="Proteomes" id="UP000002358">
    <property type="component" value="Chromosome 1"/>
</dbReference>
<dbReference type="Pfam" id="PF25766">
    <property type="entry name" value="TPR_RPAP1"/>
    <property type="match status" value="1"/>
</dbReference>
<feature type="domain" description="RPAP1 C-terminal" evidence="11">
    <location>
        <begin position="983"/>
        <end position="1049"/>
    </location>
</feature>
<feature type="compositionally biased region" description="Low complexity" evidence="9">
    <location>
        <begin position="7"/>
        <end position="21"/>
    </location>
</feature>
<dbReference type="OrthoDB" id="296386at2759"/>
<evidence type="ECO:0000313" key="14">
    <source>
        <dbReference type="EnsemblMetazoa" id="XP_008215551"/>
    </source>
</evidence>
<protein>
    <recommendedName>
        <fullName evidence="8">Anoctamin</fullName>
    </recommendedName>
</protein>
<comment type="subcellular location">
    <subcellularLocation>
        <location evidence="1">Cell membrane</location>
        <topology evidence="1">Multi-pass membrane protein</topology>
    </subcellularLocation>
    <subcellularLocation>
        <location evidence="8">Membrane</location>
        <topology evidence="8">Multi-pass membrane protein</topology>
    </subcellularLocation>
</comment>
<accession>A0A7M7HG95</accession>
<dbReference type="GeneID" id="100123754"/>
<dbReference type="GO" id="GO:0046983">
    <property type="term" value="F:protein dimerization activity"/>
    <property type="evidence" value="ECO:0007669"/>
    <property type="project" value="InterPro"/>
</dbReference>
<dbReference type="InterPro" id="IPR013929">
    <property type="entry name" value="RPAP1_C"/>
</dbReference>
<organism evidence="14 15">
    <name type="scientific">Nasonia vitripennis</name>
    <name type="common">Parasitic wasp</name>
    <dbReference type="NCBI Taxonomy" id="7425"/>
    <lineage>
        <taxon>Eukaryota</taxon>
        <taxon>Metazoa</taxon>
        <taxon>Ecdysozoa</taxon>
        <taxon>Arthropoda</taxon>
        <taxon>Hexapoda</taxon>
        <taxon>Insecta</taxon>
        <taxon>Pterygota</taxon>
        <taxon>Neoptera</taxon>
        <taxon>Endopterygota</taxon>
        <taxon>Hymenoptera</taxon>
        <taxon>Apocrita</taxon>
        <taxon>Proctotrupomorpha</taxon>
        <taxon>Chalcidoidea</taxon>
        <taxon>Pteromalidae</taxon>
        <taxon>Pteromalinae</taxon>
        <taxon>Nasonia</taxon>
    </lineage>
</organism>
<keyword evidence="4 8" id="KW-0812">Transmembrane</keyword>
<name>A0A7M7HG95_NASVI</name>
<feature type="transmembrane region" description="Helical" evidence="8">
    <location>
        <begin position="850"/>
        <end position="878"/>
    </location>
</feature>
<evidence type="ECO:0000256" key="6">
    <source>
        <dbReference type="ARBA" id="ARBA00023136"/>
    </source>
</evidence>
<comment type="caution">
    <text evidence="8">Lacks conserved residue(s) required for the propagation of feature annotation.</text>
</comment>
<evidence type="ECO:0000259" key="13">
    <source>
        <dbReference type="Pfam" id="PF25766"/>
    </source>
</evidence>
<evidence type="ECO:0000256" key="1">
    <source>
        <dbReference type="ARBA" id="ARBA00004651"/>
    </source>
</evidence>
<dbReference type="InParanoid" id="A0A7M7HG95"/>
<dbReference type="GO" id="GO:0005886">
    <property type="term" value="C:plasma membrane"/>
    <property type="evidence" value="ECO:0007669"/>
    <property type="project" value="UniProtKB-SubCell"/>
</dbReference>
<dbReference type="SUPFAM" id="SSF48371">
    <property type="entry name" value="ARM repeat"/>
    <property type="match status" value="1"/>
</dbReference>
<dbReference type="PANTHER" id="PTHR12308:SF83">
    <property type="entry name" value="ANOCTAMIN"/>
    <property type="match status" value="1"/>
</dbReference>
<proteinExistence type="inferred from homology"/>
<feature type="transmembrane region" description="Helical" evidence="8">
    <location>
        <begin position="334"/>
        <end position="361"/>
    </location>
</feature>
<comment type="similarity">
    <text evidence="2 8">Belongs to the anoctamin family.</text>
</comment>
<dbReference type="Pfam" id="PF16178">
    <property type="entry name" value="Anoct_dimer"/>
    <property type="match status" value="1"/>
</dbReference>
<feature type="transmembrane region" description="Helical" evidence="8">
    <location>
        <begin position="489"/>
        <end position="512"/>
    </location>
</feature>
<feature type="transmembrane region" description="Helical" evidence="8">
    <location>
        <begin position="410"/>
        <end position="428"/>
    </location>
</feature>
<keyword evidence="15" id="KW-1185">Reference proteome</keyword>
<feature type="transmembrane region" description="Helical" evidence="8">
    <location>
        <begin position="532"/>
        <end position="559"/>
    </location>
</feature>
<dbReference type="KEGG" id="nvi:100123754"/>